<evidence type="ECO:0000256" key="1">
    <source>
        <dbReference type="ARBA" id="ARBA00001231"/>
    </source>
</evidence>
<dbReference type="PROSITE" id="PS00775">
    <property type="entry name" value="GLYCOSYL_HYDROL_F3"/>
    <property type="match status" value="1"/>
</dbReference>
<evidence type="ECO:0000256" key="4">
    <source>
        <dbReference type="ARBA" id="ARBA00022801"/>
    </source>
</evidence>
<dbReference type="GO" id="GO:0009254">
    <property type="term" value="P:peptidoglycan turnover"/>
    <property type="evidence" value="ECO:0007669"/>
    <property type="project" value="TreeGrafter"/>
</dbReference>
<organism evidence="7 8">
    <name type="scientific">Zhengella mangrovi</name>
    <dbReference type="NCBI Taxonomy" id="1982044"/>
    <lineage>
        <taxon>Bacteria</taxon>
        <taxon>Pseudomonadati</taxon>
        <taxon>Pseudomonadota</taxon>
        <taxon>Alphaproteobacteria</taxon>
        <taxon>Hyphomicrobiales</taxon>
        <taxon>Notoacmeibacteraceae</taxon>
        <taxon>Zhengella</taxon>
    </lineage>
</organism>
<dbReference type="OrthoDB" id="9786661at2"/>
<evidence type="ECO:0000313" key="8">
    <source>
        <dbReference type="Proteomes" id="UP000221168"/>
    </source>
</evidence>
<dbReference type="PANTHER" id="PTHR30480:SF13">
    <property type="entry name" value="BETA-HEXOSAMINIDASE"/>
    <property type="match status" value="1"/>
</dbReference>
<dbReference type="InterPro" id="IPR017853">
    <property type="entry name" value="GH"/>
</dbReference>
<keyword evidence="8" id="KW-1185">Reference proteome</keyword>
<name>A0A2G1QSD7_9HYPH</name>
<comment type="catalytic activity">
    <reaction evidence="1">
        <text>Hydrolysis of terminal non-reducing N-acetyl-D-hexosamine residues in N-acetyl-beta-D-hexosaminides.</text>
        <dbReference type="EC" id="3.2.1.52"/>
    </reaction>
</comment>
<keyword evidence="4" id="KW-0378">Hydrolase</keyword>
<comment type="caution">
    <text evidence="7">The sequence shown here is derived from an EMBL/GenBank/DDBJ whole genome shotgun (WGS) entry which is preliminary data.</text>
</comment>
<evidence type="ECO:0000256" key="2">
    <source>
        <dbReference type="ARBA" id="ARBA00005336"/>
    </source>
</evidence>
<dbReference type="InterPro" id="IPR019800">
    <property type="entry name" value="Glyco_hydro_3_AS"/>
</dbReference>
<dbReference type="Gene3D" id="3.20.20.300">
    <property type="entry name" value="Glycoside hydrolase, family 3, N-terminal domain"/>
    <property type="match status" value="1"/>
</dbReference>
<dbReference type="GO" id="GO:0005975">
    <property type="term" value="P:carbohydrate metabolic process"/>
    <property type="evidence" value="ECO:0007669"/>
    <property type="project" value="InterPro"/>
</dbReference>
<dbReference type="InterPro" id="IPR050226">
    <property type="entry name" value="NagZ_Beta-hexosaminidase"/>
</dbReference>
<evidence type="ECO:0000256" key="5">
    <source>
        <dbReference type="ARBA" id="ARBA00023295"/>
    </source>
</evidence>
<dbReference type="EMBL" id="PDVP01000002">
    <property type="protein sequence ID" value="PHP68391.1"/>
    <property type="molecule type" value="Genomic_DNA"/>
</dbReference>
<comment type="similarity">
    <text evidence="2">Belongs to the glycosyl hydrolase 3 family.</text>
</comment>
<accession>A0A2G1QSD7</accession>
<evidence type="ECO:0000256" key="3">
    <source>
        <dbReference type="ARBA" id="ARBA00012663"/>
    </source>
</evidence>
<feature type="domain" description="Glycoside hydrolase family 3 N-terminal" evidence="6">
    <location>
        <begin position="31"/>
        <end position="294"/>
    </location>
</feature>
<dbReference type="GO" id="GO:0004563">
    <property type="term" value="F:beta-N-acetylhexosaminidase activity"/>
    <property type="evidence" value="ECO:0007669"/>
    <property type="project" value="UniProtKB-EC"/>
</dbReference>
<dbReference type="NCBIfam" id="NF003740">
    <property type="entry name" value="PRK05337.1"/>
    <property type="match status" value="1"/>
</dbReference>
<dbReference type="AlphaFoldDB" id="A0A2G1QSD7"/>
<dbReference type="PANTHER" id="PTHR30480">
    <property type="entry name" value="BETA-HEXOSAMINIDASE-RELATED"/>
    <property type="match status" value="1"/>
</dbReference>
<keyword evidence="5" id="KW-0326">Glycosidase</keyword>
<evidence type="ECO:0000313" key="7">
    <source>
        <dbReference type="EMBL" id="PHP68391.1"/>
    </source>
</evidence>
<evidence type="ECO:0000259" key="6">
    <source>
        <dbReference type="Pfam" id="PF00933"/>
    </source>
</evidence>
<dbReference type="InterPro" id="IPR036962">
    <property type="entry name" value="Glyco_hydro_3_N_sf"/>
</dbReference>
<reference evidence="7 8" key="1">
    <citation type="submission" date="2017-10" db="EMBL/GenBank/DDBJ databases">
        <title>Sedimentibacterium mangrovi gen. nov., sp. nov., a novel member of family Phyllobacteriacea isolated from mangrove sediment.</title>
        <authorList>
            <person name="Liao H."/>
            <person name="Tian Y."/>
        </authorList>
    </citation>
    <scope>NUCLEOTIDE SEQUENCE [LARGE SCALE GENOMIC DNA]</scope>
    <source>
        <strain evidence="7 8">X9-2-2</strain>
    </source>
</reference>
<proteinExistence type="inferred from homology"/>
<sequence length="338" mass="35666">MSESKAMIVGMAGLELTAEEQRFFRGEQPWGYILFARNVASAAQLLELTGALRDIAGRDVPVFIDQEGGRVQRIRPPLAPDYPPGAALGALYAADRDAGLRAAWVMSRLHAFDLKRFGINADCLPVLDVPVEGAHDVIGNRAYGKDPVTVAEMGRAAADGLRAGGVMPVIKHIPGHGRAFADSHLELPVVDVPADALRAHDFPPFKALADIPMAMTAHVVYSALDPANPATTSARVIADIIRGEMAYDGLLMSDDVSMKALAGSFGDKTRAIFEAGCDVVLHCNGLMEEMRAVAAATPLLAGRSLARAGLATADLGRDDGAGEAALRAEFATWFAAVA</sequence>
<dbReference type="Proteomes" id="UP000221168">
    <property type="component" value="Unassembled WGS sequence"/>
</dbReference>
<dbReference type="SUPFAM" id="SSF51445">
    <property type="entry name" value="(Trans)glycosidases"/>
    <property type="match status" value="1"/>
</dbReference>
<dbReference type="Pfam" id="PF00933">
    <property type="entry name" value="Glyco_hydro_3"/>
    <property type="match status" value="1"/>
</dbReference>
<protein>
    <recommendedName>
        <fullName evidence="3">beta-N-acetylhexosaminidase</fullName>
        <ecNumber evidence="3">3.2.1.52</ecNumber>
    </recommendedName>
</protein>
<gene>
    <name evidence="7" type="ORF">CSC94_04725</name>
</gene>
<dbReference type="EC" id="3.2.1.52" evidence="3"/>
<dbReference type="InterPro" id="IPR001764">
    <property type="entry name" value="Glyco_hydro_3_N"/>
</dbReference>
<dbReference type="RefSeq" id="WP_099305222.1">
    <property type="nucleotide sequence ID" value="NZ_PDVP01000002.1"/>
</dbReference>